<reference evidence="2 3" key="1">
    <citation type="journal article" date="2015" name="Genome Biol. Evol.">
        <title>Phylogenomic analyses indicate that early fungi evolved digesting cell walls of algal ancestors of land plants.</title>
        <authorList>
            <person name="Chang Y."/>
            <person name="Wang S."/>
            <person name="Sekimoto S."/>
            <person name="Aerts A.L."/>
            <person name="Choi C."/>
            <person name="Clum A."/>
            <person name="LaButti K.M."/>
            <person name="Lindquist E.A."/>
            <person name="Yee Ngan C."/>
            <person name="Ohm R.A."/>
            <person name="Salamov A.A."/>
            <person name="Grigoriev I.V."/>
            <person name="Spatafora J.W."/>
            <person name="Berbee M.L."/>
        </authorList>
    </citation>
    <scope>NUCLEOTIDE SEQUENCE [LARGE SCALE GENOMIC DNA]</scope>
    <source>
        <strain evidence="2 3">JEL478</strain>
    </source>
</reference>
<evidence type="ECO:0000259" key="1">
    <source>
        <dbReference type="Pfam" id="PF00107"/>
    </source>
</evidence>
<dbReference type="STRING" id="1344416.A0A138ZZM9"/>
<evidence type="ECO:0000313" key="3">
    <source>
        <dbReference type="Proteomes" id="UP000070544"/>
    </source>
</evidence>
<dbReference type="Proteomes" id="UP000070544">
    <property type="component" value="Unassembled WGS sequence"/>
</dbReference>
<dbReference type="OrthoDB" id="201656at2759"/>
<dbReference type="GO" id="GO:0005739">
    <property type="term" value="C:mitochondrion"/>
    <property type="evidence" value="ECO:0007669"/>
    <property type="project" value="TreeGrafter"/>
</dbReference>
<dbReference type="PANTHER" id="PTHR11695:SF294">
    <property type="entry name" value="RETICULON-4-INTERACTING PROTEIN 1, MITOCHONDRIAL"/>
    <property type="match status" value="1"/>
</dbReference>
<accession>A0A138ZZM9</accession>
<protein>
    <submittedName>
        <fullName evidence="2">NAD(P)-binding protein</fullName>
    </submittedName>
</protein>
<organism evidence="2 3">
    <name type="scientific">Gonapodya prolifera (strain JEL478)</name>
    <name type="common">Monoblepharis prolifera</name>
    <dbReference type="NCBI Taxonomy" id="1344416"/>
    <lineage>
        <taxon>Eukaryota</taxon>
        <taxon>Fungi</taxon>
        <taxon>Fungi incertae sedis</taxon>
        <taxon>Chytridiomycota</taxon>
        <taxon>Chytridiomycota incertae sedis</taxon>
        <taxon>Monoblepharidomycetes</taxon>
        <taxon>Monoblepharidales</taxon>
        <taxon>Gonapodyaceae</taxon>
        <taxon>Gonapodya</taxon>
    </lineage>
</organism>
<dbReference type="Gene3D" id="3.40.50.720">
    <property type="entry name" value="NAD(P)-binding Rossmann-like Domain"/>
    <property type="match status" value="1"/>
</dbReference>
<sequence length="211" mass="22327">MAPALPFDEAGGALIVGITASYGLVKYGGFLPDKEDEPGKAPPPIPGPRVLIVGSSGGVGHVAVQLAKKCLGASFVVGVCSSKNTAFARQIGCDEVLEYDKVEMAKLAGLKPEWKESFDLIYDMIGSDEFYHPLAPLLLRPGAPYVTAAAPVDGARANPVSLLSLVSAVATFAYRTVLGARPFRFVAVDNSEWPRIAGWINEGKVCPVRVR</sequence>
<proteinExistence type="predicted"/>
<feature type="domain" description="Alcohol dehydrogenase-like C-terminal" evidence="1">
    <location>
        <begin position="58"/>
        <end position="156"/>
    </location>
</feature>
<gene>
    <name evidence="2" type="ORF">M427DRAFT_215016</name>
</gene>
<evidence type="ECO:0000313" key="2">
    <source>
        <dbReference type="EMBL" id="KXS09725.1"/>
    </source>
</evidence>
<dbReference type="InterPro" id="IPR036291">
    <property type="entry name" value="NAD(P)-bd_dom_sf"/>
</dbReference>
<dbReference type="SUPFAM" id="SSF51735">
    <property type="entry name" value="NAD(P)-binding Rossmann-fold domains"/>
    <property type="match status" value="1"/>
</dbReference>
<dbReference type="PANTHER" id="PTHR11695">
    <property type="entry name" value="ALCOHOL DEHYDROGENASE RELATED"/>
    <property type="match status" value="1"/>
</dbReference>
<dbReference type="Pfam" id="PF00107">
    <property type="entry name" value="ADH_zinc_N"/>
    <property type="match status" value="1"/>
</dbReference>
<dbReference type="EMBL" id="KQ965852">
    <property type="protein sequence ID" value="KXS09725.1"/>
    <property type="molecule type" value="Genomic_DNA"/>
</dbReference>
<dbReference type="InterPro" id="IPR050700">
    <property type="entry name" value="YIM1/Zinc_Alcohol_DH_Fams"/>
</dbReference>
<name>A0A138ZZM9_GONPJ</name>
<keyword evidence="3" id="KW-1185">Reference proteome</keyword>
<dbReference type="InterPro" id="IPR013149">
    <property type="entry name" value="ADH-like_C"/>
</dbReference>
<dbReference type="AlphaFoldDB" id="A0A138ZZM9"/>